<feature type="domain" description="CNNM transmembrane" evidence="12">
    <location>
        <begin position="6"/>
        <end position="207"/>
    </location>
</feature>
<reference evidence="13" key="1">
    <citation type="submission" date="2006-09" db="EMBL/GenBank/DDBJ databases">
        <title>Complete sequence of Rhodopseudomonas palustris BisA53.</title>
        <authorList>
            <consortium name="US DOE Joint Genome Institute"/>
            <person name="Copeland A."/>
            <person name="Lucas S."/>
            <person name="Lapidus A."/>
            <person name="Barry K."/>
            <person name="Detter J.C."/>
            <person name="Glavina del Rio T."/>
            <person name="Hammon N."/>
            <person name="Israni S."/>
            <person name="Dalin E."/>
            <person name="Tice H."/>
            <person name="Pitluck S."/>
            <person name="Chain P."/>
            <person name="Malfatti S."/>
            <person name="Shin M."/>
            <person name="Vergez L."/>
            <person name="Schmutz J."/>
            <person name="Larimer F."/>
            <person name="Land M."/>
            <person name="Hauser L."/>
            <person name="Pelletier D.A."/>
            <person name="Kyrpides N."/>
            <person name="Kim E."/>
            <person name="Harwood C.S."/>
            <person name="Oda Y."/>
            <person name="Richardson P."/>
        </authorList>
    </citation>
    <scope>NUCLEOTIDE SEQUENCE [LARGE SCALE GENOMIC DNA]</scope>
    <source>
        <strain evidence="13">BisA53</strain>
    </source>
</reference>
<comment type="subcellular location">
    <subcellularLocation>
        <location evidence="1">Membrane</location>
        <topology evidence="1">Multi-pass membrane protein</topology>
    </subcellularLocation>
</comment>
<evidence type="ECO:0000256" key="10">
    <source>
        <dbReference type="SAM" id="Phobius"/>
    </source>
</evidence>
<keyword evidence="3 9" id="KW-0812">Transmembrane</keyword>
<dbReference type="KEGG" id="rpe:RPE_2886"/>
<dbReference type="STRING" id="316055.RPE_2886"/>
<evidence type="ECO:0000256" key="8">
    <source>
        <dbReference type="PROSITE-ProRule" id="PRU00703"/>
    </source>
</evidence>
<evidence type="ECO:0000256" key="1">
    <source>
        <dbReference type="ARBA" id="ARBA00004141"/>
    </source>
</evidence>
<dbReference type="PROSITE" id="PS51371">
    <property type="entry name" value="CBS"/>
    <property type="match status" value="2"/>
</dbReference>
<feature type="transmembrane region" description="Helical" evidence="10">
    <location>
        <begin position="146"/>
        <end position="164"/>
    </location>
</feature>
<dbReference type="Gene3D" id="3.10.580.10">
    <property type="entry name" value="CBS-domain"/>
    <property type="match status" value="1"/>
</dbReference>
<dbReference type="HOGENOM" id="CLU_015237_4_0_5"/>
<dbReference type="FunFam" id="3.30.465.10:FF:000023">
    <property type="entry name" value="Magnesium and cobalt transporter"/>
    <property type="match status" value="1"/>
</dbReference>
<keyword evidence="6 8" id="KW-0129">CBS domain</keyword>
<name>Q07ML1_RHOP5</name>
<dbReference type="PANTHER" id="PTHR22777:SF17">
    <property type="entry name" value="UPF0053 PROTEIN SLL0260"/>
    <property type="match status" value="1"/>
</dbReference>
<dbReference type="SMART" id="SM00116">
    <property type="entry name" value="CBS"/>
    <property type="match status" value="2"/>
</dbReference>
<evidence type="ECO:0000259" key="11">
    <source>
        <dbReference type="PROSITE" id="PS51371"/>
    </source>
</evidence>
<evidence type="ECO:0000256" key="9">
    <source>
        <dbReference type="PROSITE-ProRule" id="PRU01193"/>
    </source>
</evidence>
<dbReference type="InterPro" id="IPR002550">
    <property type="entry name" value="CNNM"/>
</dbReference>
<dbReference type="CDD" id="cd04590">
    <property type="entry name" value="CBS_pair_CorC_HlyC_assoc"/>
    <property type="match status" value="1"/>
</dbReference>
<evidence type="ECO:0000259" key="12">
    <source>
        <dbReference type="PROSITE" id="PS51846"/>
    </source>
</evidence>
<dbReference type="FunFam" id="3.10.580.10:FF:000002">
    <property type="entry name" value="Magnesium/cobalt efflux protein CorC"/>
    <property type="match status" value="1"/>
</dbReference>
<dbReference type="InterPro" id="IPR036318">
    <property type="entry name" value="FAD-bd_PCMH-like_sf"/>
</dbReference>
<dbReference type="InterPro" id="IPR000644">
    <property type="entry name" value="CBS_dom"/>
</dbReference>
<feature type="transmembrane region" description="Helical" evidence="10">
    <location>
        <begin position="12"/>
        <end position="35"/>
    </location>
</feature>
<evidence type="ECO:0000256" key="7">
    <source>
        <dbReference type="ARBA" id="ARBA00023136"/>
    </source>
</evidence>
<accession>Q07ML1</accession>
<organism evidence="13">
    <name type="scientific">Rhodopseudomonas palustris (strain BisA53)</name>
    <dbReference type="NCBI Taxonomy" id="316055"/>
    <lineage>
        <taxon>Bacteria</taxon>
        <taxon>Pseudomonadati</taxon>
        <taxon>Pseudomonadota</taxon>
        <taxon>Alphaproteobacteria</taxon>
        <taxon>Hyphomicrobiales</taxon>
        <taxon>Nitrobacteraceae</taxon>
        <taxon>Rhodopseudomonas</taxon>
    </lineage>
</organism>
<evidence type="ECO:0000256" key="6">
    <source>
        <dbReference type="ARBA" id="ARBA00023122"/>
    </source>
</evidence>
<dbReference type="SUPFAM" id="SSF56176">
    <property type="entry name" value="FAD-binding/transporter-associated domain-like"/>
    <property type="match status" value="1"/>
</dbReference>
<evidence type="ECO:0000313" key="13">
    <source>
        <dbReference type="EMBL" id="ABJ06823.1"/>
    </source>
</evidence>
<dbReference type="InterPro" id="IPR016169">
    <property type="entry name" value="FAD-bd_PCMH_sub2"/>
</dbReference>
<dbReference type="SMART" id="SM01091">
    <property type="entry name" value="CorC_HlyC"/>
    <property type="match status" value="1"/>
</dbReference>
<dbReference type="InterPro" id="IPR005170">
    <property type="entry name" value="Transptr-assoc_dom"/>
</dbReference>
<feature type="domain" description="CBS" evidence="11">
    <location>
        <begin position="290"/>
        <end position="346"/>
    </location>
</feature>
<dbReference type="EMBL" id="CP000463">
    <property type="protein sequence ID" value="ABJ06823.1"/>
    <property type="molecule type" value="Genomic_DNA"/>
</dbReference>
<dbReference type="InterPro" id="IPR046342">
    <property type="entry name" value="CBS_dom_sf"/>
</dbReference>
<dbReference type="eggNOG" id="COG1253">
    <property type="taxonomic scope" value="Bacteria"/>
</dbReference>
<feature type="transmembrane region" description="Helical" evidence="10">
    <location>
        <begin position="72"/>
        <end position="93"/>
    </location>
</feature>
<comment type="similarity">
    <text evidence="2">Belongs to the UPF0053 family. Hemolysin C subfamily.</text>
</comment>
<dbReference type="Pfam" id="PF00571">
    <property type="entry name" value="CBS"/>
    <property type="match status" value="2"/>
</dbReference>
<dbReference type="InterPro" id="IPR044751">
    <property type="entry name" value="Ion_transp-like_CBS"/>
</dbReference>
<dbReference type="GO" id="GO:0005886">
    <property type="term" value="C:plasma membrane"/>
    <property type="evidence" value="ECO:0007669"/>
    <property type="project" value="TreeGrafter"/>
</dbReference>
<dbReference type="PROSITE" id="PS51846">
    <property type="entry name" value="CNNM"/>
    <property type="match status" value="1"/>
</dbReference>
<evidence type="ECO:0000256" key="2">
    <source>
        <dbReference type="ARBA" id="ARBA00006446"/>
    </source>
</evidence>
<dbReference type="PANTHER" id="PTHR22777">
    <property type="entry name" value="HEMOLYSIN-RELATED"/>
    <property type="match status" value="1"/>
</dbReference>
<gene>
    <name evidence="13" type="ordered locus">RPE_2886</name>
</gene>
<sequence length="440" mass="46859">MQGAGARAMLSLEFAIVIVLIVVNGLLAMSELAIVSSRPGRLAVLVQRNVRGASQALALASDPGKFLSTVQIGITLVGVLSGAFSGATLGLRLTAWLGEQGVPNAAADILGFGLVVTMITYATLIVGELVPKQVALRDPEAVAVRVAPAMVLLAKVSLPLVYVLDFSGRAILKALGQGGAAEDKVSEDEIHSLVREAETAGVLEPGEKEMIAGVMRLGDRPVGAVMTPRPDVDLIDLNDSWEDVCEIIRDSPHSRLPVTDGNRDDPIGIIQAKDVLGAYLRGEKPDLRALVRDAPVIPSSADARDVLATLRKATVHMGLVYDEYGVFEGVVTTADILESIVGAFSSEQGPAEPAFVRRDDGSYLISGWMPVDEFGDLLPVPVPEHRDYHTVAGLVLQHFGALPAVGDRFDYQGWRFEIVDLDGRRIDKILATKLDDPEAA</sequence>
<dbReference type="GO" id="GO:0050660">
    <property type="term" value="F:flavin adenine dinucleotide binding"/>
    <property type="evidence" value="ECO:0007669"/>
    <property type="project" value="InterPro"/>
</dbReference>
<keyword evidence="4" id="KW-0677">Repeat</keyword>
<evidence type="ECO:0000256" key="4">
    <source>
        <dbReference type="ARBA" id="ARBA00022737"/>
    </source>
</evidence>
<evidence type="ECO:0000256" key="5">
    <source>
        <dbReference type="ARBA" id="ARBA00022989"/>
    </source>
</evidence>
<dbReference type="Gene3D" id="3.30.465.10">
    <property type="match status" value="1"/>
</dbReference>
<feature type="transmembrane region" description="Helical" evidence="10">
    <location>
        <begin position="105"/>
        <end position="126"/>
    </location>
</feature>
<proteinExistence type="inferred from homology"/>
<keyword evidence="5 9" id="KW-1133">Transmembrane helix</keyword>
<evidence type="ECO:0000256" key="3">
    <source>
        <dbReference type="ARBA" id="ARBA00022692"/>
    </source>
</evidence>
<feature type="domain" description="CBS" evidence="11">
    <location>
        <begin position="226"/>
        <end position="287"/>
    </location>
</feature>
<keyword evidence="7 9" id="KW-0472">Membrane</keyword>
<dbReference type="Pfam" id="PF03471">
    <property type="entry name" value="CorC_HlyC"/>
    <property type="match status" value="1"/>
</dbReference>
<dbReference type="AlphaFoldDB" id="Q07ML1"/>
<dbReference type="Pfam" id="PF01595">
    <property type="entry name" value="CNNM"/>
    <property type="match status" value="1"/>
</dbReference>
<protein>
    <recommendedName>
        <fullName evidence="14">DNA-binding protein</fullName>
    </recommendedName>
</protein>
<dbReference type="SUPFAM" id="SSF54631">
    <property type="entry name" value="CBS-domain pair"/>
    <property type="match status" value="1"/>
</dbReference>
<evidence type="ECO:0008006" key="14">
    <source>
        <dbReference type="Google" id="ProtNLM"/>
    </source>
</evidence>